<evidence type="ECO:0000259" key="6">
    <source>
        <dbReference type="SMART" id="SM00470"/>
    </source>
</evidence>
<dbReference type="Proteomes" id="UP000401717">
    <property type="component" value="Unassembled WGS sequence"/>
</dbReference>
<protein>
    <recommendedName>
        <fullName evidence="4">Methyltransferase</fullName>
        <ecNumber evidence="4">2.1.1.-</ecNumber>
    </recommendedName>
</protein>
<dbReference type="Pfam" id="PF02195">
    <property type="entry name" value="ParB_N"/>
    <property type="match status" value="1"/>
</dbReference>
<dbReference type="RefSeq" id="WP_144768834.1">
    <property type="nucleotide sequence ID" value="NZ_BPQI01000183.1"/>
</dbReference>
<dbReference type="CDD" id="cd02440">
    <property type="entry name" value="AdoMet_MTases"/>
    <property type="match status" value="1"/>
</dbReference>
<sequence>MSQYSRRSTRKKSSSLSDQGIEPQREAAILSNTYLADRVEAVPTETLRGYARELRAHSDKQVAQIGASIRAFGFLVPVVVADDNTIIAGHGRWLAARSLGLPKIPAIRASHLSPERVRAFRLADNRLAENARWDRSALALELSELTGLVLDFELELTGFETAEIDLIVDGPAAKPDAADQCPMPDPDGAVTRAGDVWQLGPHRLMCGSALEKENYATLLEAGLVRMVFADPPYNVPISGHVCGSGRVHHREFAMASGEMTESGFIAFLTQAMSHLRDQTIDGGLLYVAMDHGHVFELTSAVRRAGLEQLNLCVWNKTNAGMGSFYRSKHELVFVLKKPGAPHLNTIELGRYGRYRTNVWDYAGINAFGRDRLANLAAHPTVKPVALVADAIKDCTRRGDRVLDAFCGSGTTLIAAERTGRITYGLELDPVYVDVAVRRWQALTGKPALLTGEGASFDDVAASRRTMALQADEFRMSDEGAGAAREQMNQMSAEGAAHV</sequence>
<keyword evidence="10" id="KW-1185">Reference proteome</keyword>
<feature type="domain" description="ParB-like N-terminal" evidence="6">
    <location>
        <begin position="40"/>
        <end position="126"/>
    </location>
</feature>
<dbReference type="GO" id="GO:0003677">
    <property type="term" value="F:DNA binding"/>
    <property type="evidence" value="ECO:0007669"/>
    <property type="project" value="InterPro"/>
</dbReference>
<dbReference type="PIRSF" id="PIRSF036758">
    <property type="entry name" value="Aden_M_ParB"/>
    <property type="match status" value="1"/>
</dbReference>
<gene>
    <name evidence="8" type="primary">dpnA_3</name>
    <name evidence="7" type="ORF">IFDJLNFL_4964</name>
    <name evidence="8" type="ORF">MTDSW087_05616</name>
</gene>
<reference evidence="7" key="2">
    <citation type="journal article" date="2021" name="Front. Microbiol.">
        <title>Comprehensive Comparative Genomics and Phenotyping of Methylobacterium Species.</title>
        <authorList>
            <person name="Alessa O."/>
            <person name="Ogura Y."/>
            <person name="Fujitani Y."/>
            <person name="Takami H."/>
            <person name="Hayashi T."/>
            <person name="Sahin N."/>
            <person name="Tani A."/>
        </authorList>
    </citation>
    <scope>NUCLEOTIDE SEQUENCE</scope>
    <source>
        <strain evidence="7">DSM 22415</strain>
    </source>
</reference>
<dbReference type="GO" id="GO:0008170">
    <property type="term" value="F:N-methyltransferase activity"/>
    <property type="evidence" value="ECO:0007669"/>
    <property type="project" value="InterPro"/>
</dbReference>
<evidence type="ECO:0000313" key="8">
    <source>
        <dbReference type="EMBL" id="VUF15868.1"/>
    </source>
</evidence>
<evidence type="ECO:0000313" key="9">
    <source>
        <dbReference type="Proteomes" id="UP000401717"/>
    </source>
</evidence>
<keyword evidence="2 8" id="KW-0808">Transferase</keyword>
<feature type="region of interest" description="Disordered" evidence="5">
    <location>
        <begin position="479"/>
        <end position="498"/>
    </location>
</feature>
<evidence type="ECO:0000256" key="3">
    <source>
        <dbReference type="ARBA" id="ARBA00047942"/>
    </source>
</evidence>
<dbReference type="EMBL" id="BPQI01000183">
    <property type="protein sequence ID" value="GJD59038.1"/>
    <property type="molecule type" value="Genomic_DNA"/>
</dbReference>
<dbReference type="SUPFAM" id="SSF53335">
    <property type="entry name" value="S-adenosyl-L-methionine-dependent methyltransferases"/>
    <property type="match status" value="1"/>
</dbReference>
<dbReference type="InterPro" id="IPR029063">
    <property type="entry name" value="SAM-dependent_MTases_sf"/>
</dbReference>
<dbReference type="Pfam" id="PF01555">
    <property type="entry name" value="N6_N4_Mtase"/>
    <property type="match status" value="1"/>
</dbReference>
<keyword evidence="1 8" id="KW-0489">Methyltransferase</keyword>
<name>A0A564G7F6_9HYPH</name>
<comment type="similarity">
    <text evidence="4">Belongs to the N(4)/N(6)-methyltransferase family.</text>
</comment>
<evidence type="ECO:0000256" key="5">
    <source>
        <dbReference type="SAM" id="MobiDB-lite"/>
    </source>
</evidence>
<dbReference type="GO" id="GO:0032259">
    <property type="term" value="P:methylation"/>
    <property type="evidence" value="ECO:0007669"/>
    <property type="project" value="UniProtKB-KW"/>
</dbReference>
<accession>A0A564G7F6</accession>
<dbReference type="EC" id="2.1.1.-" evidence="4"/>
<dbReference type="GO" id="GO:0009007">
    <property type="term" value="F:site-specific DNA-methyltransferase (adenine-specific) activity"/>
    <property type="evidence" value="ECO:0007669"/>
    <property type="project" value="UniProtKB-EC"/>
</dbReference>
<organism evidence="8 9">
    <name type="scientific">Methylobacterium dankookense</name>
    <dbReference type="NCBI Taxonomy" id="560405"/>
    <lineage>
        <taxon>Bacteria</taxon>
        <taxon>Pseudomonadati</taxon>
        <taxon>Pseudomonadota</taxon>
        <taxon>Alphaproteobacteria</taxon>
        <taxon>Hyphomicrobiales</taxon>
        <taxon>Methylobacteriaceae</taxon>
        <taxon>Methylobacterium</taxon>
    </lineage>
</organism>
<dbReference type="OrthoDB" id="7806498at2"/>
<dbReference type="InterPro" id="IPR036086">
    <property type="entry name" value="ParB/Sulfiredoxin_sf"/>
</dbReference>
<comment type="catalytic activity">
    <reaction evidence="3">
        <text>a 2'-deoxyadenosine in DNA + S-adenosyl-L-methionine = an N(6)-methyl-2'-deoxyadenosine in DNA + S-adenosyl-L-homocysteine + H(+)</text>
        <dbReference type="Rhea" id="RHEA:15197"/>
        <dbReference type="Rhea" id="RHEA-COMP:12418"/>
        <dbReference type="Rhea" id="RHEA-COMP:12419"/>
        <dbReference type="ChEBI" id="CHEBI:15378"/>
        <dbReference type="ChEBI" id="CHEBI:57856"/>
        <dbReference type="ChEBI" id="CHEBI:59789"/>
        <dbReference type="ChEBI" id="CHEBI:90615"/>
        <dbReference type="ChEBI" id="CHEBI:90616"/>
        <dbReference type="EC" id="2.1.1.72"/>
    </reaction>
</comment>
<dbReference type="PRINTS" id="PR00508">
    <property type="entry name" value="S21N4MTFRASE"/>
</dbReference>
<dbReference type="SUPFAM" id="SSF110849">
    <property type="entry name" value="ParB/Sulfiredoxin"/>
    <property type="match status" value="1"/>
</dbReference>
<dbReference type="InterPro" id="IPR001091">
    <property type="entry name" value="RM_Methyltransferase"/>
</dbReference>
<dbReference type="Proteomes" id="UP001055303">
    <property type="component" value="Unassembled WGS sequence"/>
</dbReference>
<evidence type="ECO:0000256" key="1">
    <source>
        <dbReference type="ARBA" id="ARBA00022603"/>
    </source>
</evidence>
<dbReference type="InterPro" id="IPR003115">
    <property type="entry name" value="ParB_N"/>
</dbReference>
<proteinExistence type="inferred from homology"/>
<dbReference type="EMBL" id="CABFVH010000074">
    <property type="protein sequence ID" value="VUF15868.1"/>
    <property type="molecule type" value="Genomic_DNA"/>
</dbReference>
<feature type="region of interest" description="Disordered" evidence="5">
    <location>
        <begin position="1"/>
        <end position="22"/>
    </location>
</feature>
<reference evidence="8 9" key="1">
    <citation type="submission" date="2019-06" db="EMBL/GenBank/DDBJ databases">
        <authorList>
            <person name="Rodrigo-Torres L."/>
            <person name="Arahal R. D."/>
            <person name="Lucena T."/>
        </authorList>
    </citation>
    <scope>NUCLEOTIDE SEQUENCE [LARGE SCALE GENOMIC DNA]</scope>
    <source>
        <strain evidence="8 9">SW08-7</strain>
    </source>
</reference>
<evidence type="ECO:0000313" key="7">
    <source>
        <dbReference type="EMBL" id="GJD59038.1"/>
    </source>
</evidence>
<dbReference type="CDD" id="cd16403">
    <property type="entry name" value="ParB_N_like_MT"/>
    <property type="match status" value="1"/>
</dbReference>
<evidence type="ECO:0000256" key="2">
    <source>
        <dbReference type="ARBA" id="ARBA00022679"/>
    </source>
</evidence>
<dbReference type="SMART" id="SM00470">
    <property type="entry name" value="ParB"/>
    <property type="match status" value="1"/>
</dbReference>
<reference evidence="7" key="3">
    <citation type="submission" date="2021-08" db="EMBL/GenBank/DDBJ databases">
        <authorList>
            <person name="Tani A."/>
            <person name="Ola A."/>
            <person name="Ogura Y."/>
            <person name="Katsura K."/>
            <person name="Hayashi T."/>
        </authorList>
    </citation>
    <scope>NUCLEOTIDE SEQUENCE</scope>
    <source>
        <strain evidence="7">DSM 22415</strain>
    </source>
</reference>
<evidence type="ECO:0000256" key="4">
    <source>
        <dbReference type="RuleBase" id="RU362026"/>
    </source>
</evidence>
<dbReference type="AlphaFoldDB" id="A0A564G7F6"/>
<dbReference type="Gene3D" id="3.40.50.150">
    <property type="entry name" value="Vaccinia Virus protein VP39"/>
    <property type="match status" value="1"/>
</dbReference>
<dbReference type="Gene3D" id="3.90.1530.10">
    <property type="entry name" value="Conserved hypothetical protein from pyrococcus furiosus pfu- 392566-001, ParB domain"/>
    <property type="match status" value="1"/>
</dbReference>
<evidence type="ECO:0000313" key="10">
    <source>
        <dbReference type="Proteomes" id="UP001055303"/>
    </source>
</evidence>
<dbReference type="InterPro" id="IPR015840">
    <property type="entry name" value="DNA_MeTrfase_ParB"/>
</dbReference>
<dbReference type="InterPro" id="IPR002941">
    <property type="entry name" value="DNA_methylase_N4/N6"/>
</dbReference>